<sequence>AWLTYFWRRAKDHGVESDIADDRFEFWVVHSGQSSSSQDAVDVERGLAELRKLGLESQLWQRSRKGLEEDFKSQLEYDF</sequence>
<dbReference type="AlphaFoldDB" id="V4V3C0"/>
<name>V4V3C0_CITCL</name>
<dbReference type="InParanoid" id="V4V3C0"/>
<dbReference type="InterPro" id="IPR040321">
    <property type="entry name" value="SCD2-like"/>
</dbReference>
<evidence type="ECO:0000313" key="2">
    <source>
        <dbReference type="Proteomes" id="UP000030687"/>
    </source>
</evidence>
<accession>V4V3C0</accession>
<keyword evidence="2" id="KW-1185">Reference proteome</keyword>
<reference evidence="1 2" key="1">
    <citation type="submission" date="2013-10" db="EMBL/GenBank/DDBJ databases">
        <authorList>
            <consortium name="International Citrus Genome Consortium"/>
            <person name="Jenkins J."/>
            <person name="Schmutz J."/>
            <person name="Prochnik S."/>
            <person name="Rokhsar D."/>
            <person name="Gmitter F."/>
            <person name="Ollitrault P."/>
            <person name="Machado M."/>
            <person name="Talon M."/>
            <person name="Wincker P."/>
            <person name="Jaillon O."/>
            <person name="Morgante M."/>
        </authorList>
    </citation>
    <scope>NUCLEOTIDE SEQUENCE</scope>
    <source>
        <strain evidence="2">cv. Clemenules</strain>
    </source>
</reference>
<feature type="non-terminal residue" evidence="1">
    <location>
        <position position="1"/>
    </location>
</feature>
<dbReference type="OMA" id="DRFEFWV"/>
<dbReference type="GO" id="GO:0000911">
    <property type="term" value="P:cytokinesis by cell plate formation"/>
    <property type="evidence" value="ECO:0007669"/>
    <property type="project" value="InterPro"/>
</dbReference>
<dbReference type="PANTHER" id="PTHR31762">
    <property type="entry name" value="FAS-BINDING FACTOR-LIKE PROTEIN"/>
    <property type="match status" value="1"/>
</dbReference>
<evidence type="ECO:0000313" key="1">
    <source>
        <dbReference type="EMBL" id="ESR46364.1"/>
    </source>
</evidence>
<dbReference type="Proteomes" id="UP000030687">
    <property type="component" value="Unassembled WGS sequence"/>
</dbReference>
<protein>
    <submittedName>
        <fullName evidence="1">Uncharacterized protein</fullName>
    </submittedName>
</protein>
<proteinExistence type="predicted"/>
<dbReference type="STRING" id="85681.V4V3C0"/>
<dbReference type="PANTHER" id="PTHR31762:SF10">
    <property type="entry name" value="FAS-BINDING FACTOR-LIKE PROTEIN"/>
    <property type="match status" value="1"/>
</dbReference>
<dbReference type="KEGG" id="cic:CICLE_v100035141m"/>
<organism evidence="1 2">
    <name type="scientific">Citrus clementina</name>
    <name type="common">Clementine</name>
    <name type="synonym">Citrus deliciosa x Citrus sinensis</name>
    <dbReference type="NCBI Taxonomy" id="85681"/>
    <lineage>
        <taxon>Eukaryota</taxon>
        <taxon>Viridiplantae</taxon>
        <taxon>Streptophyta</taxon>
        <taxon>Embryophyta</taxon>
        <taxon>Tracheophyta</taxon>
        <taxon>Spermatophyta</taxon>
        <taxon>Magnoliopsida</taxon>
        <taxon>eudicotyledons</taxon>
        <taxon>Gunneridae</taxon>
        <taxon>Pentapetalae</taxon>
        <taxon>rosids</taxon>
        <taxon>malvids</taxon>
        <taxon>Sapindales</taxon>
        <taxon>Rutaceae</taxon>
        <taxon>Aurantioideae</taxon>
        <taxon>Citrus</taxon>
    </lineage>
</organism>
<gene>
    <name evidence="1" type="ORF">CICLE_v100035141mg</name>
</gene>
<dbReference type="EMBL" id="KI536799">
    <property type="protein sequence ID" value="ESR46364.1"/>
    <property type="molecule type" value="Genomic_DNA"/>
</dbReference>
<dbReference type="Gramene" id="ESR46364">
    <property type="protein sequence ID" value="ESR46364"/>
    <property type="gene ID" value="CICLE_v100035141mg"/>
</dbReference>